<dbReference type="Proteomes" id="UP000278962">
    <property type="component" value="Unassembled WGS sequence"/>
</dbReference>
<dbReference type="EMBL" id="RBIL01000003">
    <property type="protein sequence ID" value="RKQ84870.1"/>
    <property type="molecule type" value="Genomic_DNA"/>
</dbReference>
<sequence length="79" mass="8864">MREDPVWLSLGWRGVLVFVLLQGVGGALLMTLVTWVLGRADDFEASLRKGAWFGALMTVWWVGVVVVTRFRGRRSRGSD</sequence>
<keyword evidence="3" id="KW-1185">Reference proteome</keyword>
<feature type="transmembrane region" description="Helical" evidence="1">
    <location>
        <begin position="12"/>
        <end position="38"/>
    </location>
</feature>
<evidence type="ECO:0000313" key="3">
    <source>
        <dbReference type="Proteomes" id="UP000278962"/>
    </source>
</evidence>
<dbReference type="AlphaFoldDB" id="A0A660L0S6"/>
<proteinExistence type="predicted"/>
<organism evidence="2 3">
    <name type="scientific">Solirubrobacter pauli</name>
    <dbReference type="NCBI Taxonomy" id="166793"/>
    <lineage>
        <taxon>Bacteria</taxon>
        <taxon>Bacillati</taxon>
        <taxon>Actinomycetota</taxon>
        <taxon>Thermoleophilia</taxon>
        <taxon>Solirubrobacterales</taxon>
        <taxon>Solirubrobacteraceae</taxon>
        <taxon>Solirubrobacter</taxon>
    </lineage>
</organism>
<protein>
    <submittedName>
        <fullName evidence="2">Uncharacterized protein</fullName>
    </submittedName>
</protein>
<name>A0A660L0S6_9ACTN</name>
<evidence type="ECO:0000313" key="2">
    <source>
        <dbReference type="EMBL" id="RKQ84870.1"/>
    </source>
</evidence>
<accession>A0A660L0S6</accession>
<gene>
    <name evidence="2" type="ORF">C8N24_6500</name>
</gene>
<keyword evidence="1" id="KW-0472">Membrane</keyword>
<keyword evidence="1" id="KW-0812">Transmembrane</keyword>
<feature type="transmembrane region" description="Helical" evidence="1">
    <location>
        <begin position="50"/>
        <end position="70"/>
    </location>
</feature>
<reference evidence="2 3" key="1">
    <citation type="submission" date="2018-10" db="EMBL/GenBank/DDBJ databases">
        <title>Genomic Encyclopedia of Archaeal and Bacterial Type Strains, Phase II (KMG-II): from individual species to whole genera.</title>
        <authorList>
            <person name="Goeker M."/>
        </authorList>
    </citation>
    <scope>NUCLEOTIDE SEQUENCE [LARGE SCALE GENOMIC DNA]</scope>
    <source>
        <strain evidence="2 3">DSM 14954</strain>
    </source>
</reference>
<comment type="caution">
    <text evidence="2">The sequence shown here is derived from an EMBL/GenBank/DDBJ whole genome shotgun (WGS) entry which is preliminary data.</text>
</comment>
<evidence type="ECO:0000256" key="1">
    <source>
        <dbReference type="SAM" id="Phobius"/>
    </source>
</evidence>
<keyword evidence="1" id="KW-1133">Transmembrane helix</keyword>